<evidence type="ECO:0000259" key="1">
    <source>
        <dbReference type="Pfam" id="PF08367"/>
    </source>
</evidence>
<dbReference type="InterPro" id="IPR013578">
    <property type="entry name" value="Peptidase_M16C_assoc"/>
</dbReference>
<organism evidence="2 3">
    <name type="scientific">Diaphorina citri</name>
    <name type="common">Asian citrus psyllid</name>
    <dbReference type="NCBI Taxonomy" id="121845"/>
    <lineage>
        <taxon>Eukaryota</taxon>
        <taxon>Metazoa</taxon>
        <taxon>Ecdysozoa</taxon>
        <taxon>Arthropoda</taxon>
        <taxon>Hexapoda</taxon>
        <taxon>Insecta</taxon>
        <taxon>Pterygota</taxon>
        <taxon>Neoptera</taxon>
        <taxon>Paraneoptera</taxon>
        <taxon>Hemiptera</taxon>
        <taxon>Sternorrhyncha</taxon>
        <taxon>Psylloidea</taxon>
        <taxon>Psyllidae</taxon>
        <taxon>Diaphorininae</taxon>
        <taxon>Diaphorina</taxon>
    </lineage>
</organism>
<dbReference type="PANTHER" id="PTHR43016">
    <property type="entry name" value="PRESEQUENCE PROTEASE"/>
    <property type="match status" value="1"/>
</dbReference>
<evidence type="ECO:0000313" key="3">
    <source>
        <dbReference type="RefSeq" id="XP_017304955.2"/>
    </source>
</evidence>
<dbReference type="GO" id="GO:0046872">
    <property type="term" value="F:metal ion binding"/>
    <property type="evidence" value="ECO:0007669"/>
    <property type="project" value="InterPro"/>
</dbReference>
<name>A0A1S4ERY7_DIACI</name>
<dbReference type="Gene3D" id="3.30.830.10">
    <property type="entry name" value="Metalloenzyme, LuxS/M16 peptidase-like"/>
    <property type="match status" value="1"/>
</dbReference>
<dbReference type="PANTHER" id="PTHR43016:SF13">
    <property type="entry name" value="PRESEQUENCE PROTEASE, MITOCHONDRIAL"/>
    <property type="match status" value="1"/>
</dbReference>
<dbReference type="InterPro" id="IPR011249">
    <property type="entry name" value="Metalloenz_LuxS/M16"/>
</dbReference>
<gene>
    <name evidence="3" type="primary">LOC108254485</name>
</gene>
<feature type="non-terminal residue" evidence="3">
    <location>
        <position position="1"/>
    </location>
</feature>
<dbReference type="KEGG" id="dci:108254485"/>
<sequence>STQPTNGVTYFRSVVDTSKLSPELKPLVPLFNYVINQMRTKNYDFREMDQLIHMSTDGISFNSHLGESCSTPNGFEEAILVSS</sequence>
<dbReference type="GO" id="GO:0004222">
    <property type="term" value="F:metalloendopeptidase activity"/>
    <property type="evidence" value="ECO:0007669"/>
    <property type="project" value="TreeGrafter"/>
</dbReference>
<dbReference type="RefSeq" id="XP_017304955.2">
    <property type="nucleotide sequence ID" value="XM_017449466.2"/>
</dbReference>
<evidence type="ECO:0000313" key="2">
    <source>
        <dbReference type="Proteomes" id="UP000079169"/>
    </source>
</evidence>
<feature type="non-terminal residue" evidence="3">
    <location>
        <position position="83"/>
    </location>
</feature>
<dbReference type="STRING" id="121845.A0A1S4ERY7"/>
<dbReference type="Proteomes" id="UP000079169">
    <property type="component" value="Unplaced"/>
</dbReference>
<protein>
    <submittedName>
        <fullName evidence="3">Presequence protease, mitochondrial-like</fullName>
    </submittedName>
</protein>
<dbReference type="PaxDb" id="121845-A0A1S4ERY7"/>
<dbReference type="AlphaFoldDB" id="A0A1S4ERY7"/>
<proteinExistence type="predicted"/>
<accession>A0A1S4ERY7</accession>
<reference evidence="3" key="1">
    <citation type="submission" date="2025-08" db="UniProtKB">
        <authorList>
            <consortium name="RefSeq"/>
        </authorList>
    </citation>
    <scope>IDENTIFICATION</scope>
</reference>
<feature type="domain" description="Peptidase M16C associated" evidence="1">
    <location>
        <begin position="2"/>
        <end position="82"/>
    </location>
</feature>
<keyword evidence="2" id="KW-1185">Reference proteome</keyword>
<dbReference type="Pfam" id="PF08367">
    <property type="entry name" value="M16C_assoc"/>
    <property type="match status" value="1"/>
</dbReference>
<dbReference type="SUPFAM" id="SSF63411">
    <property type="entry name" value="LuxS/MPP-like metallohydrolase"/>
    <property type="match status" value="1"/>
</dbReference>
<dbReference type="GeneID" id="108254485"/>
<dbReference type="GO" id="GO:0016485">
    <property type="term" value="P:protein processing"/>
    <property type="evidence" value="ECO:0007669"/>
    <property type="project" value="TreeGrafter"/>
</dbReference>
<dbReference type="GO" id="GO:0005759">
    <property type="term" value="C:mitochondrial matrix"/>
    <property type="evidence" value="ECO:0007669"/>
    <property type="project" value="TreeGrafter"/>
</dbReference>